<dbReference type="GO" id="GO:0008168">
    <property type="term" value="F:methyltransferase activity"/>
    <property type="evidence" value="ECO:0007669"/>
    <property type="project" value="UniProtKB-KW"/>
</dbReference>
<accession>A0A5C6DT98</accession>
<evidence type="ECO:0000313" key="6">
    <source>
        <dbReference type="EMBL" id="TWU39414.1"/>
    </source>
</evidence>
<dbReference type="Pfam" id="PF04191">
    <property type="entry name" value="PEMT"/>
    <property type="match status" value="1"/>
</dbReference>
<feature type="transmembrane region" description="Helical" evidence="5">
    <location>
        <begin position="174"/>
        <end position="196"/>
    </location>
</feature>
<dbReference type="PANTHER" id="PTHR12714">
    <property type="entry name" value="PROTEIN-S ISOPRENYLCYSTEINE O-METHYLTRANSFERASE"/>
    <property type="match status" value="1"/>
</dbReference>
<feature type="transmembrane region" description="Helical" evidence="5">
    <location>
        <begin position="106"/>
        <end position="133"/>
    </location>
</feature>
<dbReference type="GO" id="GO:0032259">
    <property type="term" value="P:methylation"/>
    <property type="evidence" value="ECO:0007669"/>
    <property type="project" value="UniProtKB-KW"/>
</dbReference>
<keyword evidence="6" id="KW-0489">Methyltransferase</keyword>
<proteinExistence type="predicted"/>
<evidence type="ECO:0000256" key="4">
    <source>
        <dbReference type="ARBA" id="ARBA00023136"/>
    </source>
</evidence>
<feature type="transmembrane region" description="Helical" evidence="5">
    <location>
        <begin position="45"/>
        <end position="63"/>
    </location>
</feature>
<feature type="transmembrane region" description="Helical" evidence="5">
    <location>
        <begin position="216"/>
        <end position="234"/>
    </location>
</feature>
<keyword evidence="4 5" id="KW-0472">Membrane</keyword>
<dbReference type="RefSeq" id="WP_146526185.1">
    <property type="nucleotide sequence ID" value="NZ_SJPV01000003.1"/>
</dbReference>
<dbReference type="PANTHER" id="PTHR12714:SF9">
    <property type="entry name" value="PROTEIN-S-ISOPRENYLCYSTEINE O-METHYLTRANSFERASE"/>
    <property type="match status" value="1"/>
</dbReference>
<feature type="transmembrane region" description="Helical" evidence="5">
    <location>
        <begin position="20"/>
        <end position="38"/>
    </location>
</feature>
<organism evidence="6 7">
    <name type="scientific">Novipirellula artificiosorum</name>
    <dbReference type="NCBI Taxonomy" id="2528016"/>
    <lineage>
        <taxon>Bacteria</taxon>
        <taxon>Pseudomonadati</taxon>
        <taxon>Planctomycetota</taxon>
        <taxon>Planctomycetia</taxon>
        <taxon>Pirellulales</taxon>
        <taxon>Pirellulaceae</taxon>
        <taxon>Novipirellula</taxon>
    </lineage>
</organism>
<evidence type="ECO:0000256" key="3">
    <source>
        <dbReference type="ARBA" id="ARBA00022989"/>
    </source>
</evidence>
<evidence type="ECO:0000256" key="1">
    <source>
        <dbReference type="ARBA" id="ARBA00004127"/>
    </source>
</evidence>
<protein>
    <submittedName>
        <fullName evidence="6">Isoprenylcysteine carboxyl methyltransferase (ICMT) family protein</fullName>
    </submittedName>
</protein>
<dbReference type="InterPro" id="IPR007318">
    <property type="entry name" value="Phopholipid_MeTrfase"/>
</dbReference>
<keyword evidence="7" id="KW-1185">Reference proteome</keyword>
<dbReference type="GO" id="GO:0012505">
    <property type="term" value="C:endomembrane system"/>
    <property type="evidence" value="ECO:0007669"/>
    <property type="project" value="UniProtKB-SubCell"/>
</dbReference>
<dbReference type="Proteomes" id="UP000319143">
    <property type="component" value="Unassembled WGS sequence"/>
</dbReference>
<evidence type="ECO:0000256" key="5">
    <source>
        <dbReference type="SAM" id="Phobius"/>
    </source>
</evidence>
<keyword evidence="2 5" id="KW-0812">Transmembrane</keyword>
<dbReference type="Gene3D" id="1.20.120.1630">
    <property type="match status" value="1"/>
</dbReference>
<name>A0A5C6DT98_9BACT</name>
<comment type="subcellular location">
    <subcellularLocation>
        <location evidence="1">Endomembrane system</location>
        <topology evidence="1">Multi-pass membrane protein</topology>
    </subcellularLocation>
</comment>
<sequence length="253" mass="29123">MPLIEEFERSGASLFRWRSYLPFVFLPLVVVAAIRYPAIETNPSLHFAWGMISLCFSLLGLFVRCHTVGHAGQGTSGRNTKEQIAETLNTSGFYSVLRHPLYLGNFLIAFGIVLHSCSPWLVALFIALFALYYERIMFAEEAFLRRKFGPDFVRWAAKTPAVLPRLRRWRKAELLMNWPKVIRAESTAFAVIAIAFPGLEFLMHRMQEGTIAVEMAWYYILATGVALYFVARIMKRNFRRWARYEAILLKAAK</sequence>
<keyword evidence="3 5" id="KW-1133">Transmembrane helix</keyword>
<reference evidence="6 7" key="1">
    <citation type="submission" date="2019-02" db="EMBL/GenBank/DDBJ databases">
        <title>Deep-cultivation of Planctomycetes and their phenomic and genomic characterization uncovers novel biology.</title>
        <authorList>
            <person name="Wiegand S."/>
            <person name="Jogler M."/>
            <person name="Boedeker C."/>
            <person name="Pinto D."/>
            <person name="Vollmers J."/>
            <person name="Rivas-Marin E."/>
            <person name="Kohn T."/>
            <person name="Peeters S.H."/>
            <person name="Heuer A."/>
            <person name="Rast P."/>
            <person name="Oberbeckmann S."/>
            <person name="Bunk B."/>
            <person name="Jeske O."/>
            <person name="Meyerdierks A."/>
            <person name="Storesund J.E."/>
            <person name="Kallscheuer N."/>
            <person name="Luecker S."/>
            <person name="Lage O.M."/>
            <person name="Pohl T."/>
            <person name="Merkel B.J."/>
            <person name="Hornburger P."/>
            <person name="Mueller R.-W."/>
            <person name="Bruemmer F."/>
            <person name="Labrenz M."/>
            <person name="Spormann A.M."/>
            <person name="Op Den Camp H."/>
            <person name="Overmann J."/>
            <person name="Amann R."/>
            <person name="Jetten M.S.M."/>
            <person name="Mascher T."/>
            <person name="Medema M.H."/>
            <person name="Devos D.P."/>
            <person name="Kaster A.-K."/>
            <person name="Ovreas L."/>
            <person name="Rohde M."/>
            <person name="Galperin M.Y."/>
            <person name="Jogler C."/>
        </authorList>
    </citation>
    <scope>NUCLEOTIDE SEQUENCE [LARGE SCALE GENOMIC DNA]</scope>
    <source>
        <strain evidence="6 7">Poly41</strain>
    </source>
</reference>
<comment type="caution">
    <text evidence="6">The sequence shown here is derived from an EMBL/GenBank/DDBJ whole genome shotgun (WGS) entry which is preliminary data.</text>
</comment>
<evidence type="ECO:0000313" key="7">
    <source>
        <dbReference type="Proteomes" id="UP000319143"/>
    </source>
</evidence>
<gene>
    <name evidence="6" type="ORF">Poly41_22380</name>
</gene>
<dbReference type="AlphaFoldDB" id="A0A5C6DT98"/>
<evidence type="ECO:0000256" key="2">
    <source>
        <dbReference type="ARBA" id="ARBA00022692"/>
    </source>
</evidence>
<dbReference type="EMBL" id="SJPV01000003">
    <property type="protein sequence ID" value="TWU39414.1"/>
    <property type="molecule type" value="Genomic_DNA"/>
</dbReference>
<dbReference type="OrthoDB" id="5471300at2"/>
<keyword evidence="6" id="KW-0808">Transferase</keyword>